<accession>A0ABR4NNB9</accession>
<dbReference type="InterPro" id="IPR013783">
    <property type="entry name" value="Ig-like_fold"/>
</dbReference>
<comment type="similarity">
    <text evidence="2">Belongs to the CRP1/MDG1 family.</text>
</comment>
<feature type="compositionally biased region" description="Basic and acidic residues" evidence="3">
    <location>
        <begin position="709"/>
        <end position="718"/>
    </location>
</feature>
<dbReference type="EMBL" id="JBEVYD010000012">
    <property type="protein sequence ID" value="KAL3229241.1"/>
    <property type="molecule type" value="Genomic_DNA"/>
</dbReference>
<evidence type="ECO:0000256" key="2">
    <source>
        <dbReference type="ARBA" id="ARBA00038216"/>
    </source>
</evidence>
<evidence type="ECO:0000259" key="4">
    <source>
        <dbReference type="Pfam" id="PF16561"/>
    </source>
</evidence>
<feature type="compositionally biased region" description="Polar residues" evidence="3">
    <location>
        <begin position="658"/>
        <end position="668"/>
    </location>
</feature>
<dbReference type="Gene3D" id="2.60.40.10">
    <property type="entry name" value="Immunoglobulins"/>
    <property type="match status" value="1"/>
</dbReference>
<keyword evidence="6" id="KW-1185">Reference proteome</keyword>
<dbReference type="CDD" id="cd02859">
    <property type="entry name" value="E_set_AMPKbeta_like_N"/>
    <property type="match status" value="1"/>
</dbReference>
<keyword evidence="1" id="KW-0597">Phosphoprotein</keyword>
<feature type="region of interest" description="Disordered" evidence="3">
    <location>
        <begin position="656"/>
        <end position="793"/>
    </location>
</feature>
<feature type="domain" description="AMP-activated protein kinase glycogen-binding" evidence="4">
    <location>
        <begin position="7"/>
        <end position="90"/>
    </location>
</feature>
<feature type="region of interest" description="Disordered" evidence="3">
    <location>
        <begin position="501"/>
        <end position="576"/>
    </location>
</feature>
<dbReference type="InterPro" id="IPR050827">
    <property type="entry name" value="CRP1_MDG1_kinase"/>
</dbReference>
<organism evidence="5 6">
    <name type="scientific">Nakaseomyces bracarensis</name>
    <dbReference type="NCBI Taxonomy" id="273131"/>
    <lineage>
        <taxon>Eukaryota</taxon>
        <taxon>Fungi</taxon>
        <taxon>Dikarya</taxon>
        <taxon>Ascomycota</taxon>
        <taxon>Saccharomycotina</taxon>
        <taxon>Saccharomycetes</taxon>
        <taxon>Saccharomycetales</taxon>
        <taxon>Saccharomycetaceae</taxon>
        <taxon>Nakaseomyces</taxon>
    </lineage>
</organism>
<protein>
    <submittedName>
        <fullName evidence="5">Cruciform DNA-recognizing protein 1</fullName>
    </submittedName>
</protein>
<comment type="caution">
    <text evidence="5">The sequence shown here is derived from an EMBL/GenBank/DDBJ whole genome shotgun (WGS) entry which is preliminary data.</text>
</comment>
<sequence length="793" mass="86338">MQEIASFTFDWPKGPSEVLITGSFDGWQNKVPLVRQADGSHTITVPLKFDKDHQKVFFKFIVDGEWLISNEYKKEFDNNGFENNFVEVADVRDLLKDQTKGMGSRIPESGGLMALSSMGNKEMGKEMDNNKMSKDNSNKNNHNDMNNMMSAGHEDDKVNTMPVKTEEAETNVFKNPGYAMAGPGPVIPGSMPEIEDESEKNCTKDAAVNTKDVKVNVPGQFNILPVETDPASTNAFANNSPLAGPGPVIPSGDQMEAFTKFRNERGEYVTKEQMEHEKGLKVGDNNTLTPTAGVSVTNAAAIATGAAFSKRLGAKHINLNAKSTTSDMPMKKSSGGMSSTAAVAVTTAASIASGAAFSKKIGAKHIDFNASPSMSDISMKKPNSGVSSTAAVAVTNAAAIASGAAFSKKIGAKHIDLNTFSPPMGNMENKMTKPSGSSVSSTAAVAVTNAAVIAIGAAYSRRLGVRKVDLNAPSNMMTEESNMMKTEPKMMKAEPKMMKTDPKMMKTDPKMMKTDPKMMKTDPKMMKTEPQMKKSASLTDKMKENEKKMEERRESLTEKMKETEKKMEERRESTRERIESKIMETNNKLDQRMNKAKSEVQGNAMHIKEKVNEMIHPEDKDTNLKKEPTPMAVEAPMNSTAMHGAATDAEVFMPLANKAQSKAPQVKSSIPAVKNNMEKATSSRVPDSQDPAIHAAHPPKSAPVMNVESDMKHADQSDPRLYAAHGTPDNSKEKLPQSNRTSRTATPSKKTPSKTPTSNKAMKNNASSSTPAREEKKKKGLFTKIKKFLKNNT</sequence>
<dbReference type="Pfam" id="PF16561">
    <property type="entry name" value="AMPK1_CBM"/>
    <property type="match status" value="1"/>
</dbReference>
<evidence type="ECO:0000313" key="6">
    <source>
        <dbReference type="Proteomes" id="UP001623330"/>
    </source>
</evidence>
<feature type="compositionally biased region" description="Basic and acidic residues" evidence="3">
    <location>
        <begin position="501"/>
        <end position="532"/>
    </location>
</feature>
<feature type="region of interest" description="Disordered" evidence="3">
    <location>
        <begin position="607"/>
        <end position="626"/>
    </location>
</feature>
<reference evidence="5 6" key="1">
    <citation type="submission" date="2024-05" db="EMBL/GenBank/DDBJ databases">
        <title>Long read based assembly of the Candida bracarensis genome reveals expanded adhesin content.</title>
        <authorList>
            <person name="Marcet-Houben M."/>
            <person name="Ksiezopolska E."/>
            <person name="Gabaldon T."/>
        </authorList>
    </citation>
    <scope>NUCLEOTIDE SEQUENCE [LARGE SCALE GENOMIC DNA]</scope>
    <source>
        <strain evidence="5 6">CBM6</strain>
    </source>
</reference>
<name>A0ABR4NNB9_9SACH</name>
<gene>
    <name evidence="5" type="ORF">RNJ44_02328</name>
</gene>
<dbReference type="PANTHER" id="PTHR10343">
    <property type="entry name" value="5'-AMP-ACTIVATED PROTEIN KINASE , BETA SUBUNIT"/>
    <property type="match status" value="1"/>
</dbReference>
<proteinExistence type="inferred from homology"/>
<dbReference type="SUPFAM" id="SSF81296">
    <property type="entry name" value="E set domains"/>
    <property type="match status" value="1"/>
</dbReference>
<dbReference type="PANTHER" id="PTHR10343:SF81">
    <property type="entry name" value="CRUCIFORM DNA-RECOGNIZING PROTEIN 1-RELATED"/>
    <property type="match status" value="1"/>
</dbReference>
<dbReference type="Proteomes" id="UP001623330">
    <property type="component" value="Unassembled WGS sequence"/>
</dbReference>
<feature type="compositionally biased region" description="Basic residues" evidence="3">
    <location>
        <begin position="778"/>
        <end position="793"/>
    </location>
</feature>
<dbReference type="InterPro" id="IPR014756">
    <property type="entry name" value="Ig_E-set"/>
</dbReference>
<dbReference type="InterPro" id="IPR032640">
    <property type="entry name" value="AMPK1_CBM"/>
</dbReference>
<evidence type="ECO:0000313" key="5">
    <source>
        <dbReference type="EMBL" id="KAL3229241.1"/>
    </source>
</evidence>
<feature type="compositionally biased region" description="Low complexity" evidence="3">
    <location>
        <begin position="740"/>
        <end position="769"/>
    </location>
</feature>
<evidence type="ECO:0000256" key="1">
    <source>
        <dbReference type="ARBA" id="ARBA00022553"/>
    </source>
</evidence>
<feature type="compositionally biased region" description="Basic and acidic residues" evidence="3">
    <location>
        <begin position="540"/>
        <end position="576"/>
    </location>
</feature>
<evidence type="ECO:0000256" key="3">
    <source>
        <dbReference type="SAM" id="MobiDB-lite"/>
    </source>
</evidence>